<gene>
    <name evidence="1" type="ORF">XELAEV_18010649mg</name>
</gene>
<sequence>MVHAACRRNDIFIHWVATSSELLKQNIHISDRQNCHRQHMNVRERALDFSIQSSEWGSLYSLLMLLHCQ</sequence>
<organism evidence="1 2">
    <name type="scientific">Xenopus laevis</name>
    <name type="common">African clawed frog</name>
    <dbReference type="NCBI Taxonomy" id="8355"/>
    <lineage>
        <taxon>Eukaryota</taxon>
        <taxon>Metazoa</taxon>
        <taxon>Chordata</taxon>
        <taxon>Craniata</taxon>
        <taxon>Vertebrata</taxon>
        <taxon>Euteleostomi</taxon>
        <taxon>Amphibia</taxon>
        <taxon>Batrachia</taxon>
        <taxon>Anura</taxon>
        <taxon>Pipoidea</taxon>
        <taxon>Pipidae</taxon>
        <taxon>Xenopodinae</taxon>
        <taxon>Xenopus</taxon>
        <taxon>Xenopus</taxon>
    </lineage>
</organism>
<dbReference type="AlphaFoldDB" id="A0A974I1H9"/>
<dbReference type="EMBL" id="CM004467">
    <property type="protein sequence ID" value="OCT98417.1"/>
    <property type="molecule type" value="Genomic_DNA"/>
</dbReference>
<name>A0A974I1H9_XENLA</name>
<protein>
    <submittedName>
        <fullName evidence="1">Uncharacterized protein</fullName>
    </submittedName>
</protein>
<reference evidence="2" key="1">
    <citation type="journal article" date="2016" name="Nature">
        <title>Genome evolution in the allotetraploid frog Xenopus laevis.</title>
        <authorList>
            <person name="Session A.M."/>
            <person name="Uno Y."/>
            <person name="Kwon T."/>
            <person name="Chapman J.A."/>
            <person name="Toyoda A."/>
            <person name="Takahashi S."/>
            <person name="Fukui A."/>
            <person name="Hikosaka A."/>
            <person name="Suzuki A."/>
            <person name="Kondo M."/>
            <person name="van Heeringen S.J."/>
            <person name="Quigley I."/>
            <person name="Heinz S."/>
            <person name="Ogino H."/>
            <person name="Ochi H."/>
            <person name="Hellsten U."/>
            <person name="Lyons J.B."/>
            <person name="Simakov O."/>
            <person name="Putnam N."/>
            <person name="Stites J."/>
            <person name="Kuroki Y."/>
            <person name="Tanaka T."/>
            <person name="Michiue T."/>
            <person name="Watanabe M."/>
            <person name="Bogdanovic O."/>
            <person name="Lister R."/>
            <person name="Georgiou G."/>
            <person name="Paranjpe S.S."/>
            <person name="van Kruijsbergen I."/>
            <person name="Shu S."/>
            <person name="Carlson J."/>
            <person name="Kinoshita T."/>
            <person name="Ohta Y."/>
            <person name="Mawaribuchi S."/>
            <person name="Jenkins J."/>
            <person name="Grimwood J."/>
            <person name="Schmutz J."/>
            <person name="Mitros T."/>
            <person name="Mozaffari S.V."/>
            <person name="Suzuki Y."/>
            <person name="Haramoto Y."/>
            <person name="Yamamoto T.S."/>
            <person name="Takagi C."/>
            <person name="Heald R."/>
            <person name="Miller K."/>
            <person name="Haudenschild C."/>
            <person name="Kitzman J."/>
            <person name="Nakayama T."/>
            <person name="Izutsu Y."/>
            <person name="Robert J."/>
            <person name="Fortriede J."/>
            <person name="Burns K."/>
            <person name="Lotay V."/>
            <person name="Karimi K."/>
            <person name="Yasuoka Y."/>
            <person name="Dichmann D.S."/>
            <person name="Flajnik M.F."/>
            <person name="Houston D.W."/>
            <person name="Shendure J."/>
            <person name="DuPasquier L."/>
            <person name="Vize P.D."/>
            <person name="Zorn A.M."/>
            <person name="Ito M."/>
            <person name="Marcotte E.M."/>
            <person name="Wallingford J.B."/>
            <person name="Ito Y."/>
            <person name="Asashima M."/>
            <person name="Ueno N."/>
            <person name="Matsuda Y."/>
            <person name="Veenstra G.J."/>
            <person name="Fujiyama A."/>
            <person name="Harland R.M."/>
            <person name="Taira M."/>
            <person name="Rokhsar D.S."/>
        </authorList>
    </citation>
    <scope>NUCLEOTIDE SEQUENCE [LARGE SCALE GENOMIC DNA]</scope>
    <source>
        <strain evidence="2">J</strain>
    </source>
</reference>
<dbReference type="Proteomes" id="UP000694892">
    <property type="component" value="Chromosome 1S"/>
</dbReference>
<accession>A0A974I1H9</accession>
<proteinExistence type="predicted"/>
<evidence type="ECO:0000313" key="1">
    <source>
        <dbReference type="EMBL" id="OCT98417.1"/>
    </source>
</evidence>
<evidence type="ECO:0000313" key="2">
    <source>
        <dbReference type="Proteomes" id="UP000694892"/>
    </source>
</evidence>